<dbReference type="Proteomes" id="UP001165460">
    <property type="component" value="Unassembled WGS sequence"/>
</dbReference>
<organism evidence="1 2">
    <name type="scientific">Pedobacter montanisoli</name>
    <dbReference type="NCBI Taxonomy" id="2923277"/>
    <lineage>
        <taxon>Bacteria</taxon>
        <taxon>Pseudomonadati</taxon>
        <taxon>Bacteroidota</taxon>
        <taxon>Sphingobacteriia</taxon>
        <taxon>Sphingobacteriales</taxon>
        <taxon>Sphingobacteriaceae</taxon>
        <taxon>Pedobacter</taxon>
    </lineage>
</organism>
<reference evidence="1" key="1">
    <citation type="submission" date="2022-03" db="EMBL/GenBank/DDBJ databases">
        <authorList>
            <person name="Woo C.Y."/>
        </authorList>
    </citation>
    <scope>NUCLEOTIDE SEQUENCE</scope>
    <source>
        <strain evidence="1">CYS-01</strain>
    </source>
</reference>
<evidence type="ECO:0000313" key="2">
    <source>
        <dbReference type="Proteomes" id="UP001165460"/>
    </source>
</evidence>
<evidence type="ECO:0008006" key="3">
    <source>
        <dbReference type="Google" id="ProtNLM"/>
    </source>
</evidence>
<proteinExistence type="predicted"/>
<dbReference type="EMBL" id="JALGBH010000002">
    <property type="protein sequence ID" value="MCJ0743506.1"/>
    <property type="molecule type" value="Genomic_DNA"/>
</dbReference>
<dbReference type="RefSeq" id="WP_243362706.1">
    <property type="nucleotide sequence ID" value="NZ_JALGBH010000002.1"/>
</dbReference>
<keyword evidence="2" id="KW-1185">Reference proteome</keyword>
<evidence type="ECO:0000313" key="1">
    <source>
        <dbReference type="EMBL" id="MCJ0743506.1"/>
    </source>
</evidence>
<sequence>MATLYPFIRVPDVAIAKSWYESIGFTCIGIHEELSCGLDWAMMQWDDAIFMLYPQLENTITNANNCGLYFNMDTIEGLKEKLDGKARIIEVVEETEYGRKEITFHDCYGFQVTFSCVQTP</sequence>
<gene>
    <name evidence="1" type="ORF">MMF97_12350</name>
</gene>
<dbReference type="Gene3D" id="3.10.180.10">
    <property type="entry name" value="2,3-Dihydroxybiphenyl 1,2-Dioxygenase, domain 1"/>
    <property type="match status" value="1"/>
</dbReference>
<dbReference type="InterPro" id="IPR029068">
    <property type="entry name" value="Glyas_Bleomycin-R_OHBP_Dase"/>
</dbReference>
<name>A0ABS9ZYX3_9SPHI</name>
<accession>A0ABS9ZYX3</accession>
<dbReference type="SUPFAM" id="SSF54593">
    <property type="entry name" value="Glyoxalase/Bleomycin resistance protein/Dihydroxybiphenyl dioxygenase"/>
    <property type="match status" value="1"/>
</dbReference>
<protein>
    <recommendedName>
        <fullName evidence="3">VOC domain-containing protein</fullName>
    </recommendedName>
</protein>
<comment type="caution">
    <text evidence="1">The sequence shown here is derived from an EMBL/GenBank/DDBJ whole genome shotgun (WGS) entry which is preliminary data.</text>
</comment>